<evidence type="ECO:0008006" key="3">
    <source>
        <dbReference type="Google" id="ProtNLM"/>
    </source>
</evidence>
<sequence length="152" mass="17591">MAKADNTDLLVFLRPFSPRMQELALWLRDFVWDEYLDCNELIYDNYNALAFGWSLSHKLGDTFCSIGVYSNETTHFGFYWGAHIADPQKILLGDGNQYRYVRIKEKADLPQQYIKELMANAYQFCVDKAKDVHKAPKGTTVTKSVSPKKKRP</sequence>
<dbReference type="RefSeq" id="WP_144246988.1">
    <property type="nucleotide sequence ID" value="NZ_VLPK01000001.1"/>
</dbReference>
<dbReference type="EMBL" id="VLPK01000001">
    <property type="protein sequence ID" value="TSJ43423.1"/>
    <property type="molecule type" value="Genomic_DNA"/>
</dbReference>
<gene>
    <name evidence="1" type="ORF">FO440_04315</name>
</gene>
<dbReference type="Proteomes" id="UP000318733">
    <property type="component" value="Unassembled WGS sequence"/>
</dbReference>
<evidence type="ECO:0000313" key="2">
    <source>
        <dbReference type="Proteomes" id="UP000318733"/>
    </source>
</evidence>
<dbReference type="OrthoDB" id="1121167at2"/>
<protein>
    <recommendedName>
        <fullName evidence="3">DUF1801 domain-containing protein</fullName>
    </recommendedName>
</protein>
<reference evidence="1 2" key="1">
    <citation type="submission" date="2019-07" db="EMBL/GenBank/DDBJ databases">
        <authorList>
            <person name="Huq M.A."/>
        </authorList>
    </citation>
    <scope>NUCLEOTIDE SEQUENCE [LARGE SCALE GENOMIC DNA]</scope>
    <source>
        <strain evidence="1 2">MAH-19</strain>
    </source>
</reference>
<accession>A0A556MU51</accession>
<proteinExistence type="predicted"/>
<name>A0A556MU51_9SPHI</name>
<organism evidence="1 2">
    <name type="scientific">Mucilaginibacter corticis</name>
    <dbReference type="NCBI Taxonomy" id="2597670"/>
    <lineage>
        <taxon>Bacteria</taxon>
        <taxon>Pseudomonadati</taxon>
        <taxon>Bacteroidota</taxon>
        <taxon>Sphingobacteriia</taxon>
        <taxon>Sphingobacteriales</taxon>
        <taxon>Sphingobacteriaceae</taxon>
        <taxon>Mucilaginibacter</taxon>
    </lineage>
</organism>
<keyword evidence="2" id="KW-1185">Reference proteome</keyword>
<dbReference type="AlphaFoldDB" id="A0A556MU51"/>
<comment type="caution">
    <text evidence="1">The sequence shown here is derived from an EMBL/GenBank/DDBJ whole genome shotgun (WGS) entry which is preliminary data.</text>
</comment>
<evidence type="ECO:0000313" key="1">
    <source>
        <dbReference type="EMBL" id="TSJ43423.1"/>
    </source>
</evidence>